<keyword evidence="6" id="KW-0436">Ligase</keyword>
<reference evidence="6" key="1">
    <citation type="submission" date="2019-10" db="EMBL/GenBank/DDBJ databases">
        <authorList>
            <person name="Nor Muhammad N."/>
        </authorList>
    </citation>
    <scope>NUCLEOTIDE SEQUENCE</scope>
</reference>
<evidence type="ECO:0000256" key="1">
    <source>
        <dbReference type="ARBA" id="ARBA00009431"/>
    </source>
</evidence>
<sequence length="396" mass="42803">MGESYAGTFIPYIVKHFSVSNPPVNLRKVAIGDGFLGSLATIRELPVINVLETYPAIIGYDEDVFNYFREQNQWKRDLTGRANGTLDPWYGCDLFDEMWDYAFNFTYPWKNGRVDFYDIPDATNPAPPKDAGPFLNDAAVRAALQAPISKNWSVHITYPFGSTYDISIGNEHGDPSVEPMAFLTPLFANASARGISFVFYSGNDDSDIPHHGTEVVIQNMTFGGIQGFTKKPSTPWFDDTGAFAGIVHQERNLTYVLFEGAGHTVPELRPAQALVFLREFVLGDNRNGTVLDDGTVVGGENATLATEYMAGGNEVFYGSAATDGTYSIPSATIAAWKKFIATATLEAPTITGLTVPAKKPSSSTNGGTAHGPSDLATALLSVIVGIVLSVWVQLGA</sequence>
<keyword evidence="5" id="KW-0325">Glycoprotein</keyword>
<dbReference type="AlphaFoldDB" id="A0A5K1K1E5"/>
<protein>
    <submittedName>
        <fullName evidence="6">Acyl-CoA ligase AFT1-1 )</fullName>
        <ecNumber evidence="6">6.2.1.-</ecNumber>
    </submittedName>
</protein>
<dbReference type="GO" id="GO:0016874">
    <property type="term" value="F:ligase activity"/>
    <property type="evidence" value="ECO:0007669"/>
    <property type="project" value="UniProtKB-KW"/>
</dbReference>
<accession>A0A5K1K1E5</accession>
<dbReference type="InterPro" id="IPR001563">
    <property type="entry name" value="Peptidase_S10"/>
</dbReference>
<evidence type="ECO:0000256" key="2">
    <source>
        <dbReference type="ARBA" id="ARBA00022645"/>
    </source>
</evidence>
<organism evidence="6">
    <name type="scientific">Ganoderma boninense</name>
    <dbReference type="NCBI Taxonomy" id="34458"/>
    <lineage>
        <taxon>Eukaryota</taxon>
        <taxon>Fungi</taxon>
        <taxon>Dikarya</taxon>
        <taxon>Basidiomycota</taxon>
        <taxon>Agaricomycotina</taxon>
        <taxon>Agaricomycetes</taxon>
        <taxon>Polyporales</taxon>
        <taxon>Polyporaceae</taxon>
        <taxon>Ganoderma</taxon>
    </lineage>
</organism>
<name>A0A5K1K1E5_9APHY</name>
<evidence type="ECO:0000313" key="6">
    <source>
        <dbReference type="EMBL" id="VWO99724.1"/>
    </source>
</evidence>
<keyword evidence="3" id="KW-0645">Protease</keyword>
<evidence type="ECO:0000256" key="4">
    <source>
        <dbReference type="ARBA" id="ARBA00022801"/>
    </source>
</evidence>
<evidence type="ECO:0000256" key="3">
    <source>
        <dbReference type="ARBA" id="ARBA00022670"/>
    </source>
</evidence>
<keyword evidence="2" id="KW-0121">Carboxypeptidase</keyword>
<dbReference type="EMBL" id="LR727850">
    <property type="protein sequence ID" value="VWO99724.1"/>
    <property type="molecule type" value="Genomic_DNA"/>
</dbReference>
<dbReference type="Pfam" id="PF00450">
    <property type="entry name" value="Peptidase_S10"/>
    <property type="match status" value="1"/>
</dbReference>
<dbReference type="InterPro" id="IPR029058">
    <property type="entry name" value="AB_hydrolase_fold"/>
</dbReference>
<comment type="similarity">
    <text evidence="1">Belongs to the peptidase S10 family.</text>
</comment>
<dbReference type="Gene3D" id="3.40.50.1820">
    <property type="entry name" value="alpha/beta hydrolase"/>
    <property type="match status" value="1"/>
</dbReference>
<dbReference type="SUPFAM" id="SSF53474">
    <property type="entry name" value="alpha/beta-Hydrolases"/>
    <property type="match status" value="1"/>
</dbReference>
<proteinExistence type="inferred from homology"/>
<dbReference type="GO" id="GO:0006508">
    <property type="term" value="P:proteolysis"/>
    <property type="evidence" value="ECO:0007669"/>
    <property type="project" value="UniProtKB-KW"/>
</dbReference>
<keyword evidence="4" id="KW-0378">Hydrolase</keyword>
<dbReference type="GO" id="GO:0004185">
    <property type="term" value="F:serine-type carboxypeptidase activity"/>
    <property type="evidence" value="ECO:0007669"/>
    <property type="project" value="InterPro"/>
</dbReference>
<gene>
    <name evidence="6" type="primary">Q96VB5</name>
</gene>
<dbReference type="EC" id="6.2.1.-" evidence="6"/>
<evidence type="ECO:0000256" key="5">
    <source>
        <dbReference type="ARBA" id="ARBA00023180"/>
    </source>
</evidence>